<evidence type="ECO:0000256" key="4">
    <source>
        <dbReference type="ARBA" id="ARBA00022833"/>
    </source>
</evidence>
<dbReference type="EMBL" id="JAPQKS010000002">
    <property type="protein sequence ID" value="KAJ5247902.1"/>
    <property type="molecule type" value="Genomic_DNA"/>
</dbReference>
<dbReference type="SUPFAM" id="SSF51735">
    <property type="entry name" value="NAD(P)-binding Rossmann-fold domains"/>
    <property type="match status" value="1"/>
</dbReference>
<evidence type="ECO:0000259" key="6">
    <source>
        <dbReference type="Pfam" id="PF00107"/>
    </source>
</evidence>
<evidence type="ECO:0000256" key="2">
    <source>
        <dbReference type="ARBA" id="ARBA00008072"/>
    </source>
</evidence>
<reference evidence="8" key="2">
    <citation type="journal article" date="2023" name="IMA Fungus">
        <title>Comparative genomic study of the Penicillium genus elucidates a diverse pangenome and 15 lateral gene transfer events.</title>
        <authorList>
            <person name="Petersen C."/>
            <person name="Sorensen T."/>
            <person name="Nielsen M.R."/>
            <person name="Sondergaard T.E."/>
            <person name="Sorensen J.L."/>
            <person name="Fitzpatrick D.A."/>
            <person name="Frisvad J.C."/>
            <person name="Nielsen K.L."/>
        </authorList>
    </citation>
    <scope>NUCLEOTIDE SEQUENCE</scope>
    <source>
        <strain evidence="8">IBT 19713</strain>
    </source>
</reference>
<evidence type="ECO:0000256" key="5">
    <source>
        <dbReference type="ARBA" id="ARBA00023002"/>
    </source>
</evidence>
<dbReference type="InterPro" id="IPR011032">
    <property type="entry name" value="GroES-like_sf"/>
</dbReference>
<keyword evidence="9" id="KW-1185">Reference proteome</keyword>
<organism evidence="8 9">
    <name type="scientific">Penicillium chermesinum</name>
    <dbReference type="NCBI Taxonomy" id="63820"/>
    <lineage>
        <taxon>Eukaryota</taxon>
        <taxon>Fungi</taxon>
        <taxon>Dikarya</taxon>
        <taxon>Ascomycota</taxon>
        <taxon>Pezizomycotina</taxon>
        <taxon>Eurotiomycetes</taxon>
        <taxon>Eurotiomycetidae</taxon>
        <taxon>Eurotiales</taxon>
        <taxon>Aspergillaceae</taxon>
        <taxon>Penicillium</taxon>
    </lineage>
</organism>
<accession>A0A9W9PMI1</accession>
<reference evidence="8" key="1">
    <citation type="submission" date="2022-11" db="EMBL/GenBank/DDBJ databases">
        <authorList>
            <person name="Petersen C."/>
        </authorList>
    </citation>
    <scope>NUCLEOTIDE SEQUENCE</scope>
    <source>
        <strain evidence="8">IBT 19713</strain>
    </source>
</reference>
<dbReference type="GO" id="GO:0004022">
    <property type="term" value="F:alcohol dehydrogenase (NAD+) activity"/>
    <property type="evidence" value="ECO:0007669"/>
    <property type="project" value="TreeGrafter"/>
</dbReference>
<protein>
    <recommendedName>
        <fullName evidence="10">GroES-like protein</fullName>
    </recommendedName>
</protein>
<keyword evidence="5" id="KW-0560">Oxidoreductase</keyword>
<gene>
    <name evidence="8" type="ORF">N7468_002885</name>
</gene>
<keyword evidence="4" id="KW-0862">Zinc</keyword>
<proteinExistence type="inferred from homology"/>
<feature type="domain" description="Alcohol dehydrogenase-like C-terminal" evidence="6">
    <location>
        <begin position="214"/>
        <end position="334"/>
    </location>
</feature>
<dbReference type="OrthoDB" id="1560166at2759"/>
<evidence type="ECO:0008006" key="10">
    <source>
        <dbReference type="Google" id="ProtNLM"/>
    </source>
</evidence>
<dbReference type="PANTHER" id="PTHR42940">
    <property type="entry name" value="ALCOHOL DEHYDROGENASE 1-RELATED"/>
    <property type="match status" value="1"/>
</dbReference>
<dbReference type="Gene3D" id="3.40.50.720">
    <property type="entry name" value="NAD(P)-binding Rossmann-like Domain"/>
    <property type="match status" value="1"/>
</dbReference>
<dbReference type="RefSeq" id="XP_058335323.1">
    <property type="nucleotide sequence ID" value="XM_058472182.1"/>
</dbReference>
<dbReference type="Proteomes" id="UP001150941">
    <property type="component" value="Unassembled WGS sequence"/>
</dbReference>
<keyword evidence="3" id="KW-0479">Metal-binding</keyword>
<dbReference type="PANTHER" id="PTHR42940:SF7">
    <property type="entry name" value="ALCOHOL DEHYDROGENASE-LIKE N-TERMINAL DOMAIN-CONTAINING PROTEIN"/>
    <property type="match status" value="1"/>
</dbReference>
<name>A0A9W9PMI1_9EURO</name>
<evidence type="ECO:0000259" key="7">
    <source>
        <dbReference type="Pfam" id="PF08240"/>
    </source>
</evidence>
<dbReference type="InterPro" id="IPR036291">
    <property type="entry name" value="NAD(P)-bd_dom_sf"/>
</dbReference>
<dbReference type="Pfam" id="PF00107">
    <property type="entry name" value="ADH_zinc_N"/>
    <property type="match status" value="1"/>
</dbReference>
<dbReference type="AlphaFoldDB" id="A0A9W9PMI1"/>
<dbReference type="Gene3D" id="3.90.180.10">
    <property type="entry name" value="Medium-chain alcohol dehydrogenases, catalytic domain"/>
    <property type="match status" value="1"/>
</dbReference>
<dbReference type="SUPFAM" id="SSF50129">
    <property type="entry name" value="GroES-like"/>
    <property type="match status" value="1"/>
</dbReference>
<dbReference type="GO" id="GO:0005737">
    <property type="term" value="C:cytoplasm"/>
    <property type="evidence" value="ECO:0007669"/>
    <property type="project" value="TreeGrafter"/>
</dbReference>
<dbReference type="GO" id="GO:0046872">
    <property type="term" value="F:metal ion binding"/>
    <property type="evidence" value="ECO:0007669"/>
    <property type="project" value="UniProtKB-KW"/>
</dbReference>
<comment type="caution">
    <text evidence="8">The sequence shown here is derived from an EMBL/GenBank/DDBJ whole genome shotgun (WGS) entry which is preliminary data.</text>
</comment>
<dbReference type="GeneID" id="83199485"/>
<sequence>MFSDMKLFYINSRFSLYVGVSSGFSDDLQSNLVQCKRPHEQWEIVSLPFRDLGSTELLIRVHASGICNTDHFLMDGTWPGTQYPRVPGHEVIGRIAQIGSDLMKNPSKADRYAVGSLVGVGWNGGFCAQCECCRNGDFWSCTEVAYTGFSHDGGHAEYVYVPESAVIHIAEEALETATYAELAPLCCAGATVFGAILTSKWSPGDICAVQGVGGLGHLAIQIASNLEKVYAISSTSSKKALAISLGASGFIDSSKEDAVDYIRKLGGAKLIICTAPSSSQISAILPAISKNGMITLVAAATDGPIKVDNLLLNINRAALRGFACGCAQDTEKCISYATAKGIKAKVREFSLENFTEAYEDVMRNTANLRNVVVFP</sequence>
<comment type="cofactor">
    <cofactor evidence="1">
        <name>Zn(2+)</name>
        <dbReference type="ChEBI" id="CHEBI:29105"/>
    </cofactor>
</comment>
<evidence type="ECO:0000313" key="9">
    <source>
        <dbReference type="Proteomes" id="UP001150941"/>
    </source>
</evidence>
<evidence type="ECO:0000256" key="1">
    <source>
        <dbReference type="ARBA" id="ARBA00001947"/>
    </source>
</evidence>
<dbReference type="InterPro" id="IPR013154">
    <property type="entry name" value="ADH-like_N"/>
</dbReference>
<feature type="domain" description="Alcohol dehydrogenase-like N-terminal" evidence="7">
    <location>
        <begin position="54"/>
        <end position="169"/>
    </location>
</feature>
<evidence type="ECO:0000313" key="8">
    <source>
        <dbReference type="EMBL" id="KAJ5247902.1"/>
    </source>
</evidence>
<comment type="similarity">
    <text evidence="2">Belongs to the zinc-containing alcohol dehydrogenase family.</text>
</comment>
<evidence type="ECO:0000256" key="3">
    <source>
        <dbReference type="ARBA" id="ARBA00022723"/>
    </source>
</evidence>
<dbReference type="InterPro" id="IPR013149">
    <property type="entry name" value="ADH-like_C"/>
</dbReference>
<dbReference type="Pfam" id="PF08240">
    <property type="entry name" value="ADH_N"/>
    <property type="match status" value="1"/>
</dbReference>